<evidence type="ECO:0008006" key="4">
    <source>
        <dbReference type="Google" id="ProtNLM"/>
    </source>
</evidence>
<feature type="transmembrane region" description="Helical" evidence="1">
    <location>
        <begin position="121"/>
        <end position="142"/>
    </location>
</feature>
<keyword evidence="1" id="KW-1133">Transmembrane helix</keyword>
<gene>
    <name evidence="2" type="ORF">FO440_17955</name>
</gene>
<keyword evidence="1" id="KW-0812">Transmembrane</keyword>
<dbReference type="AlphaFoldDB" id="A0A556MI92"/>
<keyword evidence="1" id="KW-0472">Membrane</keyword>
<sequence>MKIREYIESGVLESYVLGAASDEEVQELMQLKKQYPEIQDALFELETDLERVAQYMAITPPPGIFTKIEDEINSLKYREETVPKLKRRDAGKSKFDRTPGSQFIEVESESSHMRVHKAWKWIFIAVFALSKIFLIGFIYYYLTNRQAQDQIQDLKIQLKQYRTVK</sequence>
<reference evidence="2 3" key="1">
    <citation type="submission" date="2019-07" db="EMBL/GenBank/DDBJ databases">
        <authorList>
            <person name="Huq M.A."/>
        </authorList>
    </citation>
    <scope>NUCLEOTIDE SEQUENCE [LARGE SCALE GENOMIC DNA]</scope>
    <source>
        <strain evidence="2 3">MAH-19</strain>
    </source>
</reference>
<keyword evidence="3" id="KW-1185">Reference proteome</keyword>
<comment type="caution">
    <text evidence="2">The sequence shown here is derived from an EMBL/GenBank/DDBJ whole genome shotgun (WGS) entry which is preliminary data.</text>
</comment>
<accession>A0A556MI92</accession>
<dbReference type="RefSeq" id="WP_144249664.1">
    <property type="nucleotide sequence ID" value="NZ_VLPK01000003.1"/>
</dbReference>
<evidence type="ECO:0000313" key="2">
    <source>
        <dbReference type="EMBL" id="TSJ39627.1"/>
    </source>
</evidence>
<dbReference type="Proteomes" id="UP000318733">
    <property type="component" value="Unassembled WGS sequence"/>
</dbReference>
<evidence type="ECO:0000256" key="1">
    <source>
        <dbReference type="SAM" id="Phobius"/>
    </source>
</evidence>
<organism evidence="2 3">
    <name type="scientific">Mucilaginibacter corticis</name>
    <dbReference type="NCBI Taxonomy" id="2597670"/>
    <lineage>
        <taxon>Bacteria</taxon>
        <taxon>Pseudomonadati</taxon>
        <taxon>Bacteroidota</taxon>
        <taxon>Sphingobacteriia</taxon>
        <taxon>Sphingobacteriales</taxon>
        <taxon>Sphingobacteriaceae</taxon>
        <taxon>Mucilaginibacter</taxon>
    </lineage>
</organism>
<dbReference type="OrthoDB" id="952577at2"/>
<proteinExistence type="predicted"/>
<dbReference type="EMBL" id="VLPK01000003">
    <property type="protein sequence ID" value="TSJ39627.1"/>
    <property type="molecule type" value="Genomic_DNA"/>
</dbReference>
<name>A0A556MI92_9SPHI</name>
<evidence type="ECO:0000313" key="3">
    <source>
        <dbReference type="Proteomes" id="UP000318733"/>
    </source>
</evidence>
<protein>
    <recommendedName>
        <fullName evidence="4">Anti-sigma factor</fullName>
    </recommendedName>
</protein>